<evidence type="ECO:0008006" key="3">
    <source>
        <dbReference type="Google" id="ProtNLM"/>
    </source>
</evidence>
<evidence type="ECO:0000313" key="1">
    <source>
        <dbReference type="EMBL" id="KIK14968.1"/>
    </source>
</evidence>
<gene>
    <name evidence="1" type="ORF">PISMIDRAFT_687593</name>
</gene>
<dbReference type="AlphaFoldDB" id="A0A0C9Z4Q3"/>
<reference evidence="1 2" key="1">
    <citation type="submission" date="2014-04" db="EMBL/GenBank/DDBJ databases">
        <authorList>
            <consortium name="DOE Joint Genome Institute"/>
            <person name="Kuo A."/>
            <person name="Kohler A."/>
            <person name="Costa M.D."/>
            <person name="Nagy L.G."/>
            <person name="Floudas D."/>
            <person name="Copeland A."/>
            <person name="Barry K.W."/>
            <person name="Cichocki N."/>
            <person name="Veneault-Fourrey C."/>
            <person name="LaButti K."/>
            <person name="Lindquist E.A."/>
            <person name="Lipzen A."/>
            <person name="Lundell T."/>
            <person name="Morin E."/>
            <person name="Murat C."/>
            <person name="Sun H."/>
            <person name="Tunlid A."/>
            <person name="Henrissat B."/>
            <person name="Grigoriev I.V."/>
            <person name="Hibbett D.S."/>
            <person name="Martin F."/>
            <person name="Nordberg H.P."/>
            <person name="Cantor M.N."/>
            <person name="Hua S.X."/>
        </authorList>
    </citation>
    <scope>NUCLEOTIDE SEQUENCE [LARGE SCALE GENOMIC DNA]</scope>
    <source>
        <strain evidence="1 2">441</strain>
    </source>
</reference>
<proteinExistence type="predicted"/>
<dbReference type="STRING" id="765257.A0A0C9Z4Q3"/>
<organism evidence="1 2">
    <name type="scientific">Pisolithus microcarpus 441</name>
    <dbReference type="NCBI Taxonomy" id="765257"/>
    <lineage>
        <taxon>Eukaryota</taxon>
        <taxon>Fungi</taxon>
        <taxon>Dikarya</taxon>
        <taxon>Basidiomycota</taxon>
        <taxon>Agaricomycotina</taxon>
        <taxon>Agaricomycetes</taxon>
        <taxon>Agaricomycetidae</taxon>
        <taxon>Boletales</taxon>
        <taxon>Sclerodermatineae</taxon>
        <taxon>Pisolithaceae</taxon>
        <taxon>Pisolithus</taxon>
    </lineage>
</organism>
<dbReference type="OrthoDB" id="1938411at2759"/>
<sequence length="58" mass="6544">MFEDRIFTAQPEHNRAILAMLFCSFNGGLVHWDQLSGLLGIGVFTSDGETWKSRRSVT</sequence>
<keyword evidence="2" id="KW-1185">Reference proteome</keyword>
<dbReference type="EMBL" id="KN833913">
    <property type="protein sequence ID" value="KIK14968.1"/>
    <property type="molecule type" value="Genomic_DNA"/>
</dbReference>
<evidence type="ECO:0000313" key="2">
    <source>
        <dbReference type="Proteomes" id="UP000054018"/>
    </source>
</evidence>
<dbReference type="HOGENOM" id="CLU_2979983_0_0_1"/>
<dbReference type="Proteomes" id="UP000054018">
    <property type="component" value="Unassembled WGS sequence"/>
</dbReference>
<accession>A0A0C9Z4Q3</accession>
<reference evidence="2" key="2">
    <citation type="submission" date="2015-01" db="EMBL/GenBank/DDBJ databases">
        <title>Evolutionary Origins and Diversification of the Mycorrhizal Mutualists.</title>
        <authorList>
            <consortium name="DOE Joint Genome Institute"/>
            <consortium name="Mycorrhizal Genomics Consortium"/>
            <person name="Kohler A."/>
            <person name="Kuo A."/>
            <person name="Nagy L.G."/>
            <person name="Floudas D."/>
            <person name="Copeland A."/>
            <person name="Barry K.W."/>
            <person name="Cichocki N."/>
            <person name="Veneault-Fourrey C."/>
            <person name="LaButti K."/>
            <person name="Lindquist E.A."/>
            <person name="Lipzen A."/>
            <person name="Lundell T."/>
            <person name="Morin E."/>
            <person name="Murat C."/>
            <person name="Riley R."/>
            <person name="Ohm R."/>
            <person name="Sun H."/>
            <person name="Tunlid A."/>
            <person name="Henrissat B."/>
            <person name="Grigoriev I.V."/>
            <person name="Hibbett D.S."/>
            <person name="Martin F."/>
        </authorList>
    </citation>
    <scope>NUCLEOTIDE SEQUENCE [LARGE SCALE GENOMIC DNA]</scope>
    <source>
        <strain evidence="2">441</strain>
    </source>
</reference>
<name>A0A0C9Z4Q3_9AGAM</name>
<protein>
    <recommendedName>
        <fullName evidence="3">Cytochrome P450</fullName>
    </recommendedName>
</protein>